<dbReference type="InterPro" id="IPR011856">
    <property type="entry name" value="tRNA_endonuc-like_dom_sf"/>
</dbReference>
<dbReference type="PANTHER" id="PTHR34039:SF1">
    <property type="entry name" value="UPF0102 PROTEIN YRAN"/>
    <property type="match status" value="1"/>
</dbReference>
<dbReference type="CDD" id="cd20736">
    <property type="entry name" value="PoNe_Nuclease"/>
    <property type="match status" value="1"/>
</dbReference>
<dbReference type="SUPFAM" id="SSF52980">
    <property type="entry name" value="Restriction endonuclease-like"/>
    <property type="match status" value="1"/>
</dbReference>
<protein>
    <recommendedName>
        <fullName evidence="2">UPF0102 protein SERN_0133</fullName>
    </recommendedName>
</protein>
<comment type="similarity">
    <text evidence="1 2">Belongs to the UPF0102 family.</text>
</comment>
<evidence type="ECO:0000256" key="2">
    <source>
        <dbReference type="HAMAP-Rule" id="MF_00048"/>
    </source>
</evidence>
<dbReference type="InterPro" id="IPR003509">
    <property type="entry name" value="UPF0102_YraN-like"/>
</dbReference>
<dbReference type="OrthoDB" id="9794876at2"/>
<evidence type="ECO:0000313" key="3">
    <source>
        <dbReference type="EMBL" id="TGO05941.1"/>
    </source>
</evidence>
<comment type="caution">
    <text evidence="3">The sequence shown here is derived from an EMBL/GenBank/DDBJ whole genome shotgun (WGS) entry which is preliminary data.</text>
</comment>
<dbReference type="RefSeq" id="WP_135848224.1">
    <property type="nucleotide sequence ID" value="NZ_RHPJ01000001.1"/>
</dbReference>
<name>A0A4Z1E928_9MICO</name>
<reference evidence="3 4" key="1">
    <citation type="submission" date="2018-11" db="EMBL/GenBank/DDBJ databases">
        <title>Complete genome sequencing of the Actinobacteria Serinibacter sp. K3-2.</title>
        <authorList>
            <person name="Rakitin A.L."/>
            <person name="Beletsky A.V."/>
            <person name="Mardanov A.V."/>
            <person name="Ravin N.V."/>
            <person name="Gromova A.S."/>
            <person name="Filippova S.N."/>
            <person name="Gal'Chenko V.F."/>
        </authorList>
    </citation>
    <scope>NUCLEOTIDE SEQUENCE [LARGE SCALE GENOMIC DNA]</scope>
    <source>
        <strain evidence="3 4">K3-2</strain>
    </source>
</reference>
<dbReference type="NCBIfam" id="NF009154">
    <property type="entry name" value="PRK12497.3-3"/>
    <property type="match status" value="1"/>
</dbReference>
<organism evidence="3 4">
    <name type="scientific">Serinibacter arcticus</name>
    <dbReference type="NCBI Taxonomy" id="1655435"/>
    <lineage>
        <taxon>Bacteria</taxon>
        <taxon>Bacillati</taxon>
        <taxon>Actinomycetota</taxon>
        <taxon>Actinomycetes</taxon>
        <taxon>Micrococcales</taxon>
        <taxon>Beutenbergiaceae</taxon>
        <taxon>Serinibacter</taxon>
    </lineage>
</organism>
<sequence length="119" mass="12896">MAEKDALGRRGEDLAASWVREQGWEVLERNWRGEGGELDLVARDGEDLVVVEVKTRSGTAFGDPIAAVTPAKVARLRRLTGLWLAAHEVRPRGVRLDVIGILWPRGGAPVLTHVPGVGS</sequence>
<dbReference type="InterPro" id="IPR011335">
    <property type="entry name" value="Restrct_endonuc-II-like"/>
</dbReference>
<proteinExistence type="inferred from homology"/>
<dbReference type="EMBL" id="RHPJ01000001">
    <property type="protein sequence ID" value="TGO05941.1"/>
    <property type="molecule type" value="Genomic_DNA"/>
</dbReference>
<dbReference type="NCBIfam" id="NF009150">
    <property type="entry name" value="PRK12497.1-3"/>
    <property type="match status" value="1"/>
</dbReference>
<evidence type="ECO:0000256" key="1">
    <source>
        <dbReference type="ARBA" id="ARBA00006738"/>
    </source>
</evidence>
<dbReference type="Gene3D" id="3.40.1350.10">
    <property type="match status" value="1"/>
</dbReference>
<gene>
    <name evidence="3" type="ORF">SERN_0133</name>
</gene>
<evidence type="ECO:0000313" key="4">
    <source>
        <dbReference type="Proteomes" id="UP000297318"/>
    </source>
</evidence>
<dbReference type="Pfam" id="PF02021">
    <property type="entry name" value="UPF0102"/>
    <property type="match status" value="1"/>
</dbReference>
<keyword evidence="4" id="KW-1185">Reference proteome</keyword>
<accession>A0A4Z1E928</accession>
<dbReference type="HAMAP" id="MF_00048">
    <property type="entry name" value="UPF0102"/>
    <property type="match status" value="1"/>
</dbReference>
<dbReference type="AlphaFoldDB" id="A0A4Z1E928"/>
<dbReference type="PANTHER" id="PTHR34039">
    <property type="entry name" value="UPF0102 PROTEIN YRAN"/>
    <property type="match status" value="1"/>
</dbReference>
<dbReference type="Proteomes" id="UP000297318">
    <property type="component" value="Unassembled WGS sequence"/>
</dbReference>
<dbReference type="GO" id="GO:0003676">
    <property type="term" value="F:nucleic acid binding"/>
    <property type="evidence" value="ECO:0007669"/>
    <property type="project" value="InterPro"/>
</dbReference>